<keyword evidence="2" id="KW-0902">Two-component regulatory system</keyword>
<dbReference type="SMART" id="SM00448">
    <property type="entry name" value="REC"/>
    <property type="match status" value="1"/>
</dbReference>
<keyword evidence="1 4" id="KW-0597">Phosphoprotein</keyword>
<dbReference type="SUPFAM" id="SSF52172">
    <property type="entry name" value="CheY-like"/>
    <property type="match status" value="1"/>
</dbReference>
<reference evidence="7 8" key="1">
    <citation type="journal article" date="2019" name="Mol. Biol. Evol.">
        <title>Blast fungal genomes show frequent chromosomal changes, gene gains and losses, and effector gene turnover.</title>
        <authorList>
            <person name="Gomez Luciano L.B."/>
            <person name="Jason Tsai I."/>
            <person name="Chuma I."/>
            <person name="Tosa Y."/>
            <person name="Chen Y.H."/>
            <person name="Li J.Y."/>
            <person name="Li M.Y."/>
            <person name="Jade Lu M.Y."/>
            <person name="Nakayashiki H."/>
            <person name="Li W.H."/>
        </authorList>
    </citation>
    <scope>NUCLEOTIDE SEQUENCE [LARGE SCALE GENOMIC DNA]</scope>
    <source>
        <strain evidence="7">MZ5-1-6</strain>
    </source>
</reference>
<dbReference type="PANTHER" id="PTHR45339:SF1">
    <property type="entry name" value="HYBRID SIGNAL TRANSDUCTION HISTIDINE KINASE J"/>
    <property type="match status" value="1"/>
</dbReference>
<feature type="domain" description="Response regulatory" evidence="6">
    <location>
        <begin position="626"/>
        <end position="776"/>
    </location>
</feature>
<evidence type="ECO:0000256" key="1">
    <source>
        <dbReference type="ARBA" id="ARBA00022553"/>
    </source>
</evidence>
<evidence type="ECO:0000259" key="6">
    <source>
        <dbReference type="PROSITE" id="PS50110"/>
    </source>
</evidence>
<feature type="compositionally biased region" description="Low complexity" evidence="5">
    <location>
        <begin position="92"/>
        <end position="110"/>
    </location>
</feature>
<protein>
    <recommendedName>
        <fullName evidence="6">Response regulatory domain-containing protein</fullName>
    </recommendedName>
</protein>
<dbReference type="CDD" id="cd17546">
    <property type="entry name" value="REC_hyHK_CKI1_RcsC-like"/>
    <property type="match status" value="1"/>
</dbReference>
<dbReference type="InterPro" id="IPR001789">
    <property type="entry name" value="Sig_transdc_resp-reg_receiver"/>
</dbReference>
<evidence type="ECO:0000256" key="3">
    <source>
        <dbReference type="ARBA" id="ARBA00093463"/>
    </source>
</evidence>
<feature type="compositionally biased region" description="Polar residues" evidence="5">
    <location>
        <begin position="191"/>
        <end position="204"/>
    </location>
</feature>
<dbReference type="GO" id="GO:0000156">
    <property type="term" value="F:phosphorelay response regulator activity"/>
    <property type="evidence" value="ECO:0007669"/>
    <property type="project" value="UniProtKB-ARBA"/>
</dbReference>
<evidence type="ECO:0000256" key="5">
    <source>
        <dbReference type="SAM" id="MobiDB-lite"/>
    </source>
</evidence>
<evidence type="ECO:0000256" key="4">
    <source>
        <dbReference type="PROSITE-ProRule" id="PRU00169"/>
    </source>
</evidence>
<feature type="compositionally biased region" description="Basic and acidic residues" evidence="5">
    <location>
        <begin position="124"/>
        <end position="142"/>
    </location>
</feature>
<dbReference type="PANTHER" id="PTHR45339">
    <property type="entry name" value="HYBRID SIGNAL TRANSDUCTION HISTIDINE KINASE J"/>
    <property type="match status" value="1"/>
</dbReference>
<evidence type="ECO:0000256" key="2">
    <source>
        <dbReference type="ARBA" id="ARBA00023012"/>
    </source>
</evidence>
<feature type="region of interest" description="Disordered" evidence="5">
    <location>
        <begin position="483"/>
        <end position="531"/>
    </location>
</feature>
<dbReference type="InterPro" id="IPR011006">
    <property type="entry name" value="CheY-like_superfamily"/>
</dbReference>
<feature type="compositionally biased region" description="Low complexity" evidence="5">
    <location>
        <begin position="251"/>
        <end position="298"/>
    </location>
</feature>
<feature type="compositionally biased region" description="Low complexity" evidence="5">
    <location>
        <begin position="205"/>
        <end position="215"/>
    </location>
</feature>
<dbReference type="Gene3D" id="3.40.50.2300">
    <property type="match status" value="1"/>
</dbReference>
<gene>
    <name evidence="7" type="ORF">PoMZ_12797</name>
</gene>
<comment type="similarity">
    <text evidence="3">Belongs to the SSK1 family.</text>
</comment>
<organism evidence="7 8">
    <name type="scientific">Pyricularia oryzae</name>
    <name type="common">Rice blast fungus</name>
    <name type="synonym">Magnaporthe oryzae</name>
    <dbReference type="NCBI Taxonomy" id="318829"/>
    <lineage>
        <taxon>Eukaryota</taxon>
        <taxon>Fungi</taxon>
        <taxon>Dikarya</taxon>
        <taxon>Ascomycota</taxon>
        <taxon>Pezizomycotina</taxon>
        <taxon>Sordariomycetes</taxon>
        <taxon>Sordariomycetidae</taxon>
        <taxon>Magnaporthales</taxon>
        <taxon>Pyriculariaceae</taxon>
        <taxon>Pyricularia</taxon>
    </lineage>
</organism>
<feature type="compositionally biased region" description="Pro residues" evidence="5">
    <location>
        <begin position="561"/>
        <end position="577"/>
    </location>
</feature>
<dbReference type="Pfam" id="PF00072">
    <property type="entry name" value="Response_reg"/>
    <property type="match status" value="1"/>
</dbReference>
<feature type="region of interest" description="Disordered" evidence="5">
    <location>
        <begin position="1"/>
        <end position="298"/>
    </location>
</feature>
<sequence length="833" mass="88943">MGDLASKLKAKFKRRNSSTPPSIASSTRSNDRTRSLTGQRPPSFEVTARNRSKKTDKSDVEAVPMTPESESARQSSPLSKVEPEEISETATRKSSATETTATTIATPSDSLRTSPDSTAASTTTKDEHLNEGELKTQAKEDQGAGEETPEKSSGSAGSSAESAPENPPNSKFSKPVASNLADANTKMGKDPQSSALPSINEYPQDSSTTTDSPHTTTDEDDLITHTPSQVVDHSGSGEPTPRAGLGLGIPATANSAQTSAANTNPRPHPSSTHSSPIAARRPNAAFPAPSSSSSSQAGVQAQISAQLLRTLLGSANPDELQNLGGGPLQSLTGPTMTRRRKIWVRRPGASPTLITINEDDMVDDVRDMILRKYANSLGRQFDSPDLTLRIVPRENQRERQLGPDEHMCKTIDAYFPGGQTVDDALIIDVPLRRTPRPSPRAGPPHAPQLASVYFAPASTDDVHRPPEAGTDYFGPAVLATTSHLPNGTSGQPHSIGVLTTGQIPQIPSPGGTRRTTAYTSRPERPRLGRQHTSSPTILNLVNSGHAAQMPAGTVMVEQASGPPPSAPPMPTPPPVEAPAPHVATPPALAPPRVASPRPAARPRKKKPLDGLNLPPGILSGGVPPINVLIVEDNPINLRLLEVFVKRLKVRWQTAVNGREAVDKWRQGGFHLVLMDIQLPVMSGLEATREIRRLERVNSIGVFSSSADSAPDEVLGEPSEEDKLGNTDMFKSPVIIVALTASSLQSDRHEALAAGCNDFLTKPVNFVWFEKKIMEWGCMQALIDFDGWRKWKDFSQNRDEQDAAKKAAAAKAKTKKNRSSLTTAAYNGGTTVAA</sequence>
<dbReference type="FunFam" id="3.40.50.2300:FF:000146">
    <property type="entry name" value="Putative two-component response regulator SSK1p"/>
    <property type="match status" value="1"/>
</dbReference>
<proteinExistence type="inferred from homology"/>
<dbReference type="EMBL" id="CP034210">
    <property type="protein sequence ID" value="QBZ65831.1"/>
    <property type="molecule type" value="Genomic_DNA"/>
</dbReference>
<dbReference type="VEuPathDB" id="FungiDB:M_BR32_EuGene_00056381"/>
<evidence type="ECO:0000313" key="7">
    <source>
        <dbReference type="EMBL" id="QBZ65831.1"/>
    </source>
</evidence>
<feature type="compositionally biased region" description="Low complexity" evidence="5">
    <location>
        <begin position="152"/>
        <end position="170"/>
    </location>
</feature>
<name>A0A4P7NTN3_PYROR</name>
<accession>A0A4P7NTN3</accession>
<feature type="compositionally biased region" description="Polar residues" evidence="5">
    <location>
        <begin position="68"/>
        <end position="78"/>
    </location>
</feature>
<dbReference type="AlphaFoldDB" id="A0A4P7NTN3"/>
<feature type="modified residue" description="4-aspartylphosphate" evidence="4">
    <location>
        <position position="675"/>
    </location>
</feature>
<feature type="region of interest" description="Disordered" evidence="5">
    <location>
        <begin position="556"/>
        <end position="612"/>
    </location>
</feature>
<feature type="compositionally biased region" description="Polar residues" evidence="5">
    <location>
        <begin position="17"/>
        <end position="28"/>
    </location>
</feature>
<feature type="compositionally biased region" description="Low complexity" evidence="5">
    <location>
        <begin position="578"/>
        <end position="598"/>
    </location>
</feature>
<evidence type="ECO:0000313" key="8">
    <source>
        <dbReference type="Proteomes" id="UP000294847"/>
    </source>
</evidence>
<feature type="compositionally biased region" description="Polar residues" evidence="5">
    <location>
        <begin position="483"/>
        <end position="505"/>
    </location>
</feature>
<dbReference type="PROSITE" id="PS50110">
    <property type="entry name" value="RESPONSE_REGULATORY"/>
    <property type="match status" value="1"/>
</dbReference>
<dbReference type="Proteomes" id="UP000294847">
    <property type="component" value="Chromosome 7"/>
</dbReference>